<dbReference type="EMBL" id="WNLA01000002">
    <property type="protein sequence ID" value="MTW01615.1"/>
    <property type="molecule type" value="Genomic_DNA"/>
</dbReference>
<evidence type="ECO:0000313" key="2">
    <source>
        <dbReference type="EMBL" id="MTW01615.1"/>
    </source>
</evidence>
<comment type="caution">
    <text evidence="2">The sequence shown here is derived from an EMBL/GenBank/DDBJ whole genome shotgun (WGS) entry which is preliminary data.</text>
</comment>
<dbReference type="Gene3D" id="3.10.450.50">
    <property type="match status" value="1"/>
</dbReference>
<reference evidence="2 3" key="1">
    <citation type="submission" date="2019-11" db="EMBL/GenBank/DDBJ databases">
        <title>Type strains purchased from KCTC, JCM and DSMZ.</title>
        <authorList>
            <person name="Lu H."/>
        </authorList>
    </citation>
    <scope>NUCLEOTIDE SEQUENCE [LARGE SCALE GENOMIC DNA]</scope>
    <source>
        <strain evidence="2 3">KCTC 42409</strain>
    </source>
</reference>
<dbReference type="InterPro" id="IPR032710">
    <property type="entry name" value="NTF2-like_dom_sf"/>
</dbReference>
<dbReference type="InterPro" id="IPR037401">
    <property type="entry name" value="SnoaL-like"/>
</dbReference>
<feature type="domain" description="SnoaL-like" evidence="1">
    <location>
        <begin position="10"/>
        <end position="134"/>
    </location>
</feature>
<dbReference type="RefSeq" id="WP_155437998.1">
    <property type="nucleotide sequence ID" value="NZ_WNLA01000002.1"/>
</dbReference>
<proteinExistence type="predicted"/>
<keyword evidence="3" id="KW-1185">Reference proteome</keyword>
<dbReference type="Pfam" id="PF13577">
    <property type="entry name" value="SnoaL_4"/>
    <property type="match status" value="1"/>
</dbReference>
<name>A0A6L6PW00_9BURK</name>
<organism evidence="2 3">
    <name type="scientific">Pseudoduganella ginsengisoli</name>
    <dbReference type="NCBI Taxonomy" id="1462440"/>
    <lineage>
        <taxon>Bacteria</taxon>
        <taxon>Pseudomonadati</taxon>
        <taxon>Pseudomonadota</taxon>
        <taxon>Betaproteobacteria</taxon>
        <taxon>Burkholderiales</taxon>
        <taxon>Oxalobacteraceae</taxon>
        <taxon>Telluria group</taxon>
        <taxon>Pseudoduganella</taxon>
    </lineage>
</organism>
<protein>
    <submittedName>
        <fullName evidence="2">Nuclear transport factor 2 family protein</fullName>
    </submittedName>
</protein>
<evidence type="ECO:0000259" key="1">
    <source>
        <dbReference type="Pfam" id="PF13577"/>
    </source>
</evidence>
<evidence type="ECO:0000313" key="3">
    <source>
        <dbReference type="Proteomes" id="UP000484015"/>
    </source>
</evidence>
<dbReference type="Proteomes" id="UP000484015">
    <property type="component" value="Unassembled WGS sequence"/>
</dbReference>
<gene>
    <name evidence="2" type="ORF">GM668_05880</name>
</gene>
<dbReference type="SUPFAM" id="SSF54427">
    <property type="entry name" value="NTF2-like"/>
    <property type="match status" value="1"/>
</dbReference>
<accession>A0A6L6PW00</accession>
<sequence>MTDFTERIARLEAVEAIRQLKARYFHSCDSKNPAGMRACFVAGPVDIDYGALGRFTDRDALVQLFTQLGCHPHIVEMHHGANPDITIIDSDNARGTWSLHYQQIDTVKQTVTQFGACYDDAYRREDGVWKISATRCQVTSCAVLSIADGVPRVLHAGAG</sequence>
<dbReference type="OrthoDB" id="4571298at2"/>
<dbReference type="AlphaFoldDB" id="A0A6L6PW00"/>